<keyword evidence="3" id="KW-1185">Reference proteome</keyword>
<dbReference type="SUPFAM" id="SSF54427">
    <property type="entry name" value="NTF2-like"/>
    <property type="match status" value="1"/>
</dbReference>
<dbReference type="Pfam" id="PF13474">
    <property type="entry name" value="SnoaL_3"/>
    <property type="match status" value="1"/>
</dbReference>
<gene>
    <name evidence="2" type="ORF">L4923_12580</name>
</gene>
<evidence type="ECO:0000259" key="1">
    <source>
        <dbReference type="Pfam" id="PF13474"/>
    </source>
</evidence>
<evidence type="ECO:0000313" key="3">
    <source>
        <dbReference type="Proteomes" id="UP001201701"/>
    </source>
</evidence>
<organism evidence="2 3">
    <name type="scientific">Mesorhizobium retamae</name>
    <dbReference type="NCBI Taxonomy" id="2912854"/>
    <lineage>
        <taxon>Bacteria</taxon>
        <taxon>Pseudomonadati</taxon>
        <taxon>Pseudomonadota</taxon>
        <taxon>Alphaproteobacteria</taxon>
        <taxon>Hyphomicrobiales</taxon>
        <taxon>Phyllobacteriaceae</taxon>
        <taxon>Mesorhizobium</taxon>
    </lineage>
</organism>
<protein>
    <submittedName>
        <fullName evidence="2">Nuclear transport factor 2 family protein</fullName>
    </submittedName>
</protein>
<name>A0ABS9QEK0_9HYPH</name>
<comment type="caution">
    <text evidence="2">The sequence shown here is derived from an EMBL/GenBank/DDBJ whole genome shotgun (WGS) entry which is preliminary data.</text>
</comment>
<dbReference type="Proteomes" id="UP001201701">
    <property type="component" value="Unassembled WGS sequence"/>
</dbReference>
<dbReference type="Gene3D" id="3.10.450.50">
    <property type="match status" value="1"/>
</dbReference>
<sequence length="54" mass="6014">MAFAFCDIHCDGTTAVPLDLRLTVGFVKHENDWVITHEHHSVPTKDEVLVGPDV</sequence>
<accession>A0ABS9QEK0</accession>
<dbReference type="EMBL" id="JAKREW010000010">
    <property type="protein sequence ID" value="MCG7505850.1"/>
    <property type="molecule type" value="Genomic_DNA"/>
</dbReference>
<feature type="domain" description="SnoaL-like" evidence="1">
    <location>
        <begin position="3"/>
        <end position="44"/>
    </location>
</feature>
<dbReference type="InterPro" id="IPR032710">
    <property type="entry name" value="NTF2-like_dom_sf"/>
</dbReference>
<dbReference type="InterPro" id="IPR037401">
    <property type="entry name" value="SnoaL-like"/>
</dbReference>
<evidence type="ECO:0000313" key="2">
    <source>
        <dbReference type="EMBL" id="MCG7505850.1"/>
    </source>
</evidence>
<reference evidence="2 3" key="1">
    <citation type="submission" date="2022-02" db="EMBL/GenBank/DDBJ databases">
        <title>Draft genome sequence of Mezorhizobium retamae strain IRAMC:0171 isolated from Retama raetam nodules.</title>
        <authorList>
            <person name="Bengaied R."/>
            <person name="Sbissi I."/>
            <person name="Huber K."/>
            <person name="Ghodbane F."/>
            <person name="Nouioui I."/>
            <person name="Tarhouni M."/>
            <person name="Gtari M."/>
        </authorList>
    </citation>
    <scope>NUCLEOTIDE SEQUENCE [LARGE SCALE GENOMIC DNA]</scope>
    <source>
        <strain evidence="2 3">IRAMC:0171</strain>
    </source>
</reference>
<proteinExistence type="predicted"/>